<dbReference type="EMBL" id="CP016181">
    <property type="protein sequence ID" value="AWX99285.1"/>
    <property type="molecule type" value="Genomic_DNA"/>
</dbReference>
<evidence type="ECO:0000313" key="2">
    <source>
        <dbReference type="EMBL" id="AWX99285.1"/>
    </source>
</evidence>
<evidence type="ECO:0000259" key="1">
    <source>
        <dbReference type="Pfam" id="PF11726"/>
    </source>
</evidence>
<organism evidence="2 3">
    <name type="scientific">Marinomonas primoryensis</name>
    <dbReference type="NCBI Taxonomy" id="178399"/>
    <lineage>
        <taxon>Bacteria</taxon>
        <taxon>Pseudomonadati</taxon>
        <taxon>Pseudomonadota</taxon>
        <taxon>Gammaproteobacteria</taxon>
        <taxon>Oceanospirillales</taxon>
        <taxon>Oceanospirillaceae</taxon>
        <taxon>Marinomonas</taxon>
    </lineage>
</organism>
<accession>A0A2Z4PP19</accession>
<sequence>MLLLLNKDTYHRLGYYQSEGNLSSMVNSAWASALGCFDDEVGHLVHFPDNGCYYINKNSDDYHQQLEDLFRRVSYLAKKRTKCYGEGYRNFGTSSR</sequence>
<dbReference type="Pfam" id="PF11726">
    <property type="entry name" value="YagK_YfjJ_C"/>
    <property type="match status" value="1"/>
</dbReference>
<proteinExistence type="predicted"/>
<gene>
    <name evidence="2" type="ORF">A8139_04150</name>
</gene>
<reference evidence="2 3" key="1">
    <citation type="submission" date="2016-06" db="EMBL/GenBank/DDBJ databases">
        <title>The sequenced genome of the ice-adhering bacterium Marinomonas primoryensis, from Antarctica.</title>
        <authorList>
            <person name="Graham L."/>
            <person name="Vance T.D.R."/>
            <person name="Davies P.L."/>
        </authorList>
    </citation>
    <scope>NUCLEOTIDE SEQUENCE [LARGE SCALE GENOMIC DNA]</scope>
    <source>
        <strain evidence="2 3">AceL</strain>
    </source>
</reference>
<dbReference type="Proteomes" id="UP000249898">
    <property type="component" value="Chromosome"/>
</dbReference>
<dbReference type="InterPro" id="IPR057271">
    <property type="entry name" value="YagK_YfjJ_C"/>
</dbReference>
<feature type="domain" description="YagK/YfjJ C-terminal" evidence="1">
    <location>
        <begin position="2"/>
        <end position="94"/>
    </location>
</feature>
<dbReference type="AlphaFoldDB" id="A0A2Z4PP19"/>
<evidence type="ECO:0000313" key="3">
    <source>
        <dbReference type="Proteomes" id="UP000249898"/>
    </source>
</evidence>
<protein>
    <recommendedName>
        <fullName evidence="1">YagK/YfjJ C-terminal domain-containing protein</fullName>
    </recommendedName>
</protein>
<name>A0A2Z4PP19_9GAMM</name>